<dbReference type="AlphaFoldDB" id="A0A921IWB5"/>
<comment type="caution">
    <text evidence="11">The sequence shown here is derived from an EMBL/GenBank/DDBJ whole genome shotgun (WGS) entry which is preliminary data.</text>
</comment>
<reference evidence="11" key="2">
    <citation type="submission" date="2021-09" db="EMBL/GenBank/DDBJ databases">
        <authorList>
            <person name="Gilroy R."/>
        </authorList>
    </citation>
    <scope>NUCLEOTIDE SEQUENCE</scope>
    <source>
        <strain evidence="11">ChiBcolR7-4860</strain>
    </source>
</reference>
<dbReference type="Pfam" id="PF01381">
    <property type="entry name" value="HTH_3"/>
    <property type="match status" value="1"/>
</dbReference>
<dbReference type="CDD" id="cd00093">
    <property type="entry name" value="HTH_XRE"/>
    <property type="match status" value="1"/>
</dbReference>
<evidence type="ECO:0000256" key="8">
    <source>
        <dbReference type="ARBA" id="ARBA00022842"/>
    </source>
</evidence>
<comment type="similarity">
    <text evidence="9">Belongs to the MntA antitoxin family.</text>
</comment>
<sequence>MAMIDDLKQERIRRGLSQAAVAHAMGTTQSALSRAEHGGNPTQDFLQRYQEALDTHPSSSTLDIETIRLLVKAIAQRNGIAELYAYGSVAQGCSRPDSDIDLLYRRNTDAEYGLFETARLRDELESALGRTVSLLSFDALEHKATHSRASKRFLEHIRPDLVRVA</sequence>
<gene>
    <name evidence="11" type="ORF">K8U73_02885</name>
</gene>
<dbReference type="GO" id="GO:0003677">
    <property type="term" value="F:DNA binding"/>
    <property type="evidence" value="ECO:0007669"/>
    <property type="project" value="InterPro"/>
</dbReference>
<dbReference type="RefSeq" id="WP_227411136.1">
    <property type="nucleotide sequence ID" value="NZ_CP035464.1"/>
</dbReference>
<dbReference type="EMBL" id="DYUX01000012">
    <property type="protein sequence ID" value="HJG41319.1"/>
    <property type="molecule type" value="Genomic_DNA"/>
</dbReference>
<evidence type="ECO:0000259" key="10">
    <source>
        <dbReference type="PROSITE" id="PS50943"/>
    </source>
</evidence>
<dbReference type="PANTHER" id="PTHR33571">
    <property type="entry name" value="SSL8005 PROTEIN"/>
    <property type="match status" value="1"/>
</dbReference>
<dbReference type="Gene3D" id="1.10.260.40">
    <property type="entry name" value="lambda repressor-like DNA-binding domains"/>
    <property type="match status" value="1"/>
</dbReference>
<dbReference type="CDD" id="cd05403">
    <property type="entry name" value="NT_KNTase_like"/>
    <property type="match status" value="1"/>
</dbReference>
<reference evidence="11" key="1">
    <citation type="journal article" date="2021" name="PeerJ">
        <title>Extensive microbial diversity within the chicken gut microbiome revealed by metagenomics and culture.</title>
        <authorList>
            <person name="Gilroy R."/>
            <person name="Ravi A."/>
            <person name="Getino M."/>
            <person name="Pursley I."/>
            <person name="Horton D.L."/>
            <person name="Alikhan N.F."/>
            <person name="Baker D."/>
            <person name="Gharbi K."/>
            <person name="Hall N."/>
            <person name="Watson M."/>
            <person name="Adriaenssens E.M."/>
            <person name="Foster-Nyarko E."/>
            <person name="Jarju S."/>
            <person name="Secka A."/>
            <person name="Antonio M."/>
            <person name="Oren A."/>
            <person name="Chaudhuri R.R."/>
            <person name="La Ragione R."/>
            <person name="Hildebrand F."/>
            <person name="Pallen M.J."/>
        </authorList>
    </citation>
    <scope>NUCLEOTIDE SEQUENCE</scope>
    <source>
        <strain evidence="11">ChiBcolR7-4860</strain>
    </source>
</reference>
<name>A0A921IWB5_9BIFI</name>
<evidence type="ECO:0000256" key="3">
    <source>
        <dbReference type="ARBA" id="ARBA00022679"/>
    </source>
</evidence>
<dbReference type="InterPro" id="IPR010982">
    <property type="entry name" value="Lambda_DNA-bd_dom_sf"/>
</dbReference>
<keyword evidence="2" id="KW-1277">Toxin-antitoxin system</keyword>
<comment type="cofactor">
    <cofactor evidence="1">
        <name>Mg(2+)</name>
        <dbReference type="ChEBI" id="CHEBI:18420"/>
    </cofactor>
</comment>
<keyword evidence="6" id="KW-0547">Nucleotide-binding</keyword>
<dbReference type="SUPFAM" id="SSF81301">
    <property type="entry name" value="Nucleotidyltransferase"/>
    <property type="match status" value="1"/>
</dbReference>
<evidence type="ECO:0000256" key="4">
    <source>
        <dbReference type="ARBA" id="ARBA00022695"/>
    </source>
</evidence>
<dbReference type="SMART" id="SM00530">
    <property type="entry name" value="HTH_XRE"/>
    <property type="match status" value="1"/>
</dbReference>
<evidence type="ECO:0000256" key="6">
    <source>
        <dbReference type="ARBA" id="ARBA00022741"/>
    </source>
</evidence>
<organism evidence="11 12">
    <name type="scientific">Bifidobacterium pullorum subsp. gallinarum</name>
    <dbReference type="NCBI Taxonomy" id="78344"/>
    <lineage>
        <taxon>Bacteria</taxon>
        <taxon>Bacillati</taxon>
        <taxon>Actinomycetota</taxon>
        <taxon>Actinomycetes</taxon>
        <taxon>Bifidobacteriales</taxon>
        <taxon>Bifidobacteriaceae</taxon>
        <taxon>Bifidobacterium</taxon>
    </lineage>
</organism>
<dbReference type="InterPro" id="IPR002934">
    <property type="entry name" value="Polymerase_NTP_transf_dom"/>
</dbReference>
<dbReference type="SUPFAM" id="SSF47413">
    <property type="entry name" value="lambda repressor-like DNA-binding domains"/>
    <property type="match status" value="1"/>
</dbReference>
<dbReference type="InterPro" id="IPR001387">
    <property type="entry name" value="Cro/C1-type_HTH"/>
</dbReference>
<keyword evidence="5" id="KW-0479">Metal-binding</keyword>
<evidence type="ECO:0000256" key="7">
    <source>
        <dbReference type="ARBA" id="ARBA00022840"/>
    </source>
</evidence>
<protein>
    <submittedName>
        <fullName evidence="11">Helix-turn-helix domain-containing protein</fullName>
    </submittedName>
</protein>
<dbReference type="Gene3D" id="3.30.460.10">
    <property type="entry name" value="Beta Polymerase, domain 2"/>
    <property type="match status" value="1"/>
</dbReference>
<keyword evidence="3" id="KW-0808">Transferase</keyword>
<dbReference type="GO" id="GO:0016779">
    <property type="term" value="F:nucleotidyltransferase activity"/>
    <property type="evidence" value="ECO:0007669"/>
    <property type="project" value="UniProtKB-KW"/>
</dbReference>
<dbReference type="GO" id="GO:0005524">
    <property type="term" value="F:ATP binding"/>
    <property type="evidence" value="ECO:0007669"/>
    <property type="project" value="UniProtKB-KW"/>
</dbReference>
<keyword evidence="4" id="KW-0548">Nucleotidyltransferase</keyword>
<dbReference type="PANTHER" id="PTHR33571:SF12">
    <property type="entry name" value="BSL3053 PROTEIN"/>
    <property type="match status" value="1"/>
</dbReference>
<evidence type="ECO:0000256" key="9">
    <source>
        <dbReference type="ARBA" id="ARBA00038276"/>
    </source>
</evidence>
<dbReference type="InterPro" id="IPR052038">
    <property type="entry name" value="Type-VII_TA_antitoxin"/>
</dbReference>
<dbReference type="PROSITE" id="PS50943">
    <property type="entry name" value="HTH_CROC1"/>
    <property type="match status" value="1"/>
</dbReference>
<feature type="domain" description="HTH cro/C1-type" evidence="10">
    <location>
        <begin position="7"/>
        <end position="60"/>
    </location>
</feature>
<dbReference type="Pfam" id="PF01909">
    <property type="entry name" value="NTP_transf_2"/>
    <property type="match status" value="1"/>
</dbReference>
<evidence type="ECO:0000256" key="1">
    <source>
        <dbReference type="ARBA" id="ARBA00001946"/>
    </source>
</evidence>
<dbReference type="GO" id="GO:0046872">
    <property type="term" value="F:metal ion binding"/>
    <property type="evidence" value="ECO:0007669"/>
    <property type="project" value="UniProtKB-KW"/>
</dbReference>
<dbReference type="InterPro" id="IPR043519">
    <property type="entry name" value="NT_sf"/>
</dbReference>
<evidence type="ECO:0000256" key="2">
    <source>
        <dbReference type="ARBA" id="ARBA00022649"/>
    </source>
</evidence>
<dbReference type="Proteomes" id="UP000786560">
    <property type="component" value="Unassembled WGS sequence"/>
</dbReference>
<evidence type="ECO:0000313" key="11">
    <source>
        <dbReference type="EMBL" id="HJG41319.1"/>
    </source>
</evidence>
<keyword evidence="7" id="KW-0067">ATP-binding</keyword>
<keyword evidence="8" id="KW-0460">Magnesium</keyword>
<accession>A0A921IWB5</accession>
<evidence type="ECO:0000256" key="5">
    <source>
        <dbReference type="ARBA" id="ARBA00022723"/>
    </source>
</evidence>
<evidence type="ECO:0000313" key="12">
    <source>
        <dbReference type="Proteomes" id="UP000786560"/>
    </source>
</evidence>
<proteinExistence type="inferred from homology"/>